<protein>
    <recommendedName>
        <fullName evidence="4">VASt domain-containing protein</fullName>
    </recommendedName>
</protein>
<evidence type="ECO:0000259" key="4">
    <source>
        <dbReference type="PROSITE" id="PS51778"/>
    </source>
</evidence>
<evidence type="ECO:0000256" key="1">
    <source>
        <dbReference type="ARBA" id="ARBA00004370"/>
    </source>
</evidence>
<evidence type="ECO:0000313" key="5">
    <source>
        <dbReference type="EMBL" id="CAK0823434.1"/>
    </source>
</evidence>
<feature type="region of interest" description="Disordered" evidence="3">
    <location>
        <begin position="29"/>
        <end position="62"/>
    </location>
</feature>
<proteinExistence type="predicted"/>
<name>A0ABN9RVR4_9DINO</name>
<evidence type="ECO:0000313" key="6">
    <source>
        <dbReference type="Proteomes" id="UP001189429"/>
    </source>
</evidence>
<dbReference type="Proteomes" id="UP001189429">
    <property type="component" value="Unassembled WGS sequence"/>
</dbReference>
<dbReference type="EMBL" id="CAUYUJ010008269">
    <property type="protein sequence ID" value="CAK0823434.1"/>
    <property type="molecule type" value="Genomic_DNA"/>
</dbReference>
<feature type="compositionally biased region" description="Low complexity" evidence="3">
    <location>
        <begin position="29"/>
        <end position="57"/>
    </location>
</feature>
<organism evidence="5 6">
    <name type="scientific">Prorocentrum cordatum</name>
    <dbReference type="NCBI Taxonomy" id="2364126"/>
    <lineage>
        <taxon>Eukaryota</taxon>
        <taxon>Sar</taxon>
        <taxon>Alveolata</taxon>
        <taxon>Dinophyceae</taxon>
        <taxon>Prorocentrales</taxon>
        <taxon>Prorocentraceae</taxon>
        <taxon>Prorocentrum</taxon>
    </lineage>
</organism>
<dbReference type="Pfam" id="PF16016">
    <property type="entry name" value="VASt"/>
    <property type="match status" value="1"/>
</dbReference>
<evidence type="ECO:0000256" key="2">
    <source>
        <dbReference type="ARBA" id="ARBA00023136"/>
    </source>
</evidence>
<feature type="domain" description="VASt" evidence="4">
    <location>
        <begin position="58"/>
        <end position="231"/>
    </location>
</feature>
<keyword evidence="2" id="KW-0472">Membrane</keyword>
<dbReference type="InterPro" id="IPR031968">
    <property type="entry name" value="VASt"/>
</dbReference>
<keyword evidence="6" id="KW-1185">Reference proteome</keyword>
<comment type="caution">
    <text evidence="5">The sequence shown here is derived from an EMBL/GenBank/DDBJ whole genome shotgun (WGS) entry which is preliminary data.</text>
</comment>
<dbReference type="PROSITE" id="PS51778">
    <property type="entry name" value="VAST"/>
    <property type="match status" value="1"/>
</dbReference>
<sequence>MRCGRRAPPMYHCRRRLWRRTIPSAAAAAPQALAPAAPARAPTAPAEEPRRAASSAPELRETVREEVPGISLAREAERLLAPEWTVGCLPVDVLLEATGAVEVEAGPWLRAPGPGGDRGGRTASREIMSRIPLPKGGPMMPTTTRSKDAYSVEVCGEGAEVASICIDITIDLLDVPYGDCFLIKERILLEATTDGTGVVVSKAYALKFRKRTLVQGVIEMNSVGSQEKSGAALVAFLQRRGAPATPAPQATIVEAWELQRRVTLFHQTWEAPFLPHDGEKSCRWVDHHFRQHPWAQGITWVASALAGRPPLRPPGGWPEHSLGWSVAQAPSGPCDEDGWQYGFDFYTDPAVWGQPAELSHCRRRLWRCSLSQPPTPGRQVVSCPEEKQSAEAPGLGTIWMVLVALPLLLLPGLAAGRPGGALAGAGPEWTLRFPGGGAEQAEEVRVKAHCLKEMGACEVMNCTAEGEGRGAKMDLAWAADVVGS</sequence>
<gene>
    <name evidence="5" type="ORF">PCOR1329_LOCUS24140</name>
</gene>
<comment type="subcellular location">
    <subcellularLocation>
        <location evidence="1">Membrane</location>
    </subcellularLocation>
</comment>
<accession>A0ABN9RVR4</accession>
<evidence type="ECO:0000256" key="3">
    <source>
        <dbReference type="SAM" id="MobiDB-lite"/>
    </source>
</evidence>
<reference evidence="5" key="1">
    <citation type="submission" date="2023-10" db="EMBL/GenBank/DDBJ databases">
        <authorList>
            <person name="Chen Y."/>
            <person name="Shah S."/>
            <person name="Dougan E. K."/>
            <person name="Thang M."/>
            <person name="Chan C."/>
        </authorList>
    </citation>
    <scope>NUCLEOTIDE SEQUENCE [LARGE SCALE GENOMIC DNA]</scope>
</reference>